<keyword evidence="1" id="KW-0812">Transmembrane</keyword>
<keyword evidence="1" id="KW-1133">Transmembrane helix</keyword>
<evidence type="ECO:0000313" key="3">
    <source>
        <dbReference type="Proteomes" id="UP001145050"/>
    </source>
</evidence>
<protein>
    <submittedName>
        <fullName evidence="2">Uncharacterized protein</fullName>
    </submittedName>
</protein>
<dbReference type="Proteomes" id="UP001145050">
    <property type="component" value="Unassembled WGS sequence"/>
</dbReference>
<name>A0A9X3WP63_9BACI</name>
<accession>A0A9X3WP63</accession>
<dbReference type="AlphaFoldDB" id="A0A9X3WP63"/>
<reference evidence="2" key="1">
    <citation type="submission" date="2022-06" db="EMBL/GenBank/DDBJ databases">
        <title>Aquibacillus sp. a new bacterium isolated from soil saline samples.</title>
        <authorList>
            <person name="Galisteo C."/>
            <person name="De La Haba R."/>
            <person name="Sanchez-Porro C."/>
            <person name="Ventosa A."/>
        </authorList>
    </citation>
    <scope>NUCLEOTIDE SEQUENCE</scope>
    <source>
        <strain evidence="2">3ASR75-11</strain>
    </source>
</reference>
<organism evidence="2 3">
    <name type="scientific">Terrihalobacillus insolitus</name>
    <dbReference type="NCBI Taxonomy" id="2950438"/>
    <lineage>
        <taxon>Bacteria</taxon>
        <taxon>Bacillati</taxon>
        <taxon>Bacillota</taxon>
        <taxon>Bacilli</taxon>
        <taxon>Bacillales</taxon>
        <taxon>Bacillaceae</taxon>
        <taxon>Terrihalobacillus</taxon>
    </lineage>
</organism>
<comment type="caution">
    <text evidence="2">The sequence shown here is derived from an EMBL/GenBank/DDBJ whole genome shotgun (WGS) entry which is preliminary data.</text>
</comment>
<proteinExistence type="predicted"/>
<feature type="transmembrane region" description="Helical" evidence="1">
    <location>
        <begin position="6"/>
        <end position="26"/>
    </location>
</feature>
<dbReference type="RefSeq" id="WP_272434948.1">
    <property type="nucleotide sequence ID" value="NZ_JAMQKB010000001.1"/>
</dbReference>
<evidence type="ECO:0000256" key="1">
    <source>
        <dbReference type="SAM" id="Phobius"/>
    </source>
</evidence>
<gene>
    <name evidence="2" type="ORF">NC797_01985</name>
</gene>
<evidence type="ECO:0000313" key="2">
    <source>
        <dbReference type="EMBL" id="MDC3423275.1"/>
    </source>
</evidence>
<dbReference type="EMBL" id="JAMQKB010000001">
    <property type="protein sequence ID" value="MDC3423275.1"/>
    <property type="molecule type" value="Genomic_DNA"/>
</dbReference>
<sequence>MKHLDWQMILFVGTSLAHDYWVYWGLPKVYFWDAKRDHFKKMNTDHDDDNKAA</sequence>
<keyword evidence="1" id="KW-0472">Membrane</keyword>
<keyword evidence="3" id="KW-1185">Reference proteome</keyword>